<evidence type="ECO:0000313" key="4">
    <source>
        <dbReference type="EMBL" id="QCP10377.1"/>
    </source>
</evidence>
<keyword evidence="1" id="KW-0472">Membrane</keyword>
<dbReference type="RefSeq" id="WP_137313261.1">
    <property type="nucleotide sequence ID" value="NZ_CP040017.1"/>
</dbReference>
<feature type="transmembrane region" description="Helical" evidence="1">
    <location>
        <begin position="16"/>
        <end position="35"/>
    </location>
</feature>
<feature type="domain" description="Acyltransferase 3" evidence="2">
    <location>
        <begin position="12"/>
        <end position="372"/>
    </location>
</feature>
<feature type="transmembrane region" description="Helical" evidence="1">
    <location>
        <begin position="326"/>
        <end position="350"/>
    </location>
</feature>
<dbReference type="Proteomes" id="UP000298763">
    <property type="component" value="Chromosome"/>
</dbReference>
<keyword evidence="1" id="KW-1133">Transmembrane helix</keyword>
<feature type="transmembrane region" description="Helical" evidence="1">
    <location>
        <begin position="143"/>
        <end position="166"/>
    </location>
</feature>
<gene>
    <name evidence="4" type="ORF">FCL38_07985</name>
    <name evidence="3" type="ORF">FHS02_001993</name>
</gene>
<feature type="transmembrane region" description="Helical" evidence="1">
    <location>
        <begin position="100"/>
        <end position="123"/>
    </location>
</feature>
<dbReference type="EMBL" id="CP040017">
    <property type="protein sequence ID" value="QCP10377.1"/>
    <property type="molecule type" value="Genomic_DNA"/>
</dbReference>
<evidence type="ECO:0000259" key="2">
    <source>
        <dbReference type="Pfam" id="PF01757"/>
    </source>
</evidence>
<accession>A0A4P8HL60</accession>
<dbReference type="InterPro" id="IPR050623">
    <property type="entry name" value="Glucan_succinyl_AcylTrfase"/>
</dbReference>
<dbReference type="EMBL" id="JACHXS010000003">
    <property type="protein sequence ID" value="MBB3221186.1"/>
    <property type="molecule type" value="Genomic_DNA"/>
</dbReference>
<dbReference type="GO" id="GO:0016747">
    <property type="term" value="F:acyltransferase activity, transferring groups other than amino-acyl groups"/>
    <property type="evidence" value="ECO:0007669"/>
    <property type="project" value="InterPro"/>
</dbReference>
<keyword evidence="5" id="KW-1185">Reference proteome</keyword>
<reference evidence="4 5" key="1">
    <citation type="submission" date="2019-05" db="EMBL/GenBank/DDBJ databases">
        <title>Draft Genome Sequences of Six Type Strains of the Genus Massilia.</title>
        <authorList>
            <person name="Miess H."/>
            <person name="Frediansyhah A."/>
            <person name="Gross H."/>
        </authorList>
    </citation>
    <scope>NUCLEOTIDE SEQUENCE [LARGE SCALE GENOMIC DNA]</scope>
    <source>
        <strain evidence="4 5">DSMZ 26121</strain>
    </source>
</reference>
<evidence type="ECO:0000256" key="1">
    <source>
        <dbReference type="SAM" id="Phobius"/>
    </source>
</evidence>
<evidence type="ECO:0000313" key="6">
    <source>
        <dbReference type="Proteomes" id="UP000584325"/>
    </source>
</evidence>
<evidence type="ECO:0000313" key="3">
    <source>
        <dbReference type="EMBL" id="MBB3221186.1"/>
    </source>
</evidence>
<dbReference type="PANTHER" id="PTHR36927:SF1">
    <property type="entry name" value="MDO-LIKE PROTEIN"/>
    <property type="match status" value="1"/>
</dbReference>
<protein>
    <submittedName>
        <fullName evidence="3">Peptidoglycan/LPS O-acetylase OafA/YrhL</fullName>
    </submittedName>
</protein>
<reference evidence="3 6" key="2">
    <citation type="submission" date="2020-08" db="EMBL/GenBank/DDBJ databases">
        <title>Genomic Encyclopedia of Type Strains, Phase III (KMG-III): the genomes of soil and plant-associated and newly described type strains.</title>
        <authorList>
            <person name="Whitman W."/>
        </authorList>
    </citation>
    <scope>NUCLEOTIDE SEQUENCE [LARGE SCALE GENOMIC DNA]</scope>
    <source>
        <strain evidence="3 6">CECT 7753</strain>
    </source>
</reference>
<dbReference type="OrthoDB" id="5504996at2"/>
<feature type="transmembrane region" description="Helical" evidence="1">
    <location>
        <begin position="356"/>
        <end position="378"/>
    </location>
</feature>
<feature type="transmembrane region" description="Helical" evidence="1">
    <location>
        <begin position="187"/>
        <end position="211"/>
    </location>
</feature>
<organism evidence="3 6">
    <name type="scientific">Pseudoduganella umbonata</name>
    <dbReference type="NCBI Taxonomy" id="864828"/>
    <lineage>
        <taxon>Bacteria</taxon>
        <taxon>Pseudomonadati</taxon>
        <taxon>Pseudomonadota</taxon>
        <taxon>Betaproteobacteria</taxon>
        <taxon>Burkholderiales</taxon>
        <taxon>Oxalobacteraceae</taxon>
        <taxon>Telluria group</taxon>
        <taxon>Pseudoduganella</taxon>
    </lineage>
</organism>
<dbReference type="PANTHER" id="PTHR36927">
    <property type="entry name" value="BLR4337 PROTEIN"/>
    <property type="match status" value="1"/>
</dbReference>
<dbReference type="Pfam" id="PF01757">
    <property type="entry name" value="Acyl_transf_3"/>
    <property type="match status" value="1"/>
</dbReference>
<sequence>MDIQSDQQRFHHLDAVRSWALLAGIVLHAIMSFLPGYREAGWPLADGSTSAGLGILYYLIHLFRMTLFFVVAGFFAGLLHARLGTRGLLKNRLRRVALPLVAFYVLTMPLTVVAIVWGARQLGIKAMAKMEFPMPVIGPPVPWAHLWFLYMLLVLYVLVLLLRAVVVRIDSGGTARSAAGRLLDRSIRYGFAPVLLGAPVAASLYGAAWWVQWQGIPSPIAGLVPNAPSLLAYGSAFLVGWFLHRHQQTLDVLAMRWPAYLAGALIGTAGALYLAGTVPRLTVIPLGSVERALYLCAYLLGQWCATFCVIGLAVRWRAAPSVRWRYLADASYWMYLIHLPIVMLLQAWMLQWPLHWSIKLFLVLAITAAVLLASYHFLVRRSFLGVFLNGRRLPRGTRHDAAPSGAPGPVAGPP</sequence>
<name>A0A4P8HL60_9BURK</name>
<keyword evidence="1" id="KW-0812">Transmembrane</keyword>
<feature type="transmembrane region" description="Helical" evidence="1">
    <location>
        <begin position="55"/>
        <end position="79"/>
    </location>
</feature>
<dbReference type="InterPro" id="IPR002656">
    <property type="entry name" value="Acyl_transf_3_dom"/>
</dbReference>
<evidence type="ECO:0000313" key="5">
    <source>
        <dbReference type="Proteomes" id="UP000298763"/>
    </source>
</evidence>
<feature type="transmembrane region" description="Helical" evidence="1">
    <location>
        <begin position="255"/>
        <end position="276"/>
    </location>
</feature>
<proteinExistence type="predicted"/>
<feature type="transmembrane region" description="Helical" evidence="1">
    <location>
        <begin position="223"/>
        <end position="243"/>
    </location>
</feature>
<dbReference type="AlphaFoldDB" id="A0A4P8HL60"/>
<dbReference type="Proteomes" id="UP000584325">
    <property type="component" value="Unassembled WGS sequence"/>
</dbReference>
<feature type="transmembrane region" description="Helical" evidence="1">
    <location>
        <begin position="292"/>
        <end position="314"/>
    </location>
</feature>